<dbReference type="InterPro" id="IPR049804">
    <property type="entry name" value="Choice_anch_L"/>
</dbReference>
<keyword evidence="3" id="KW-0732">Signal</keyword>
<evidence type="ECO:0000256" key="1">
    <source>
        <dbReference type="ARBA" id="ARBA00022737"/>
    </source>
</evidence>
<feature type="chain" id="PRO_5019441575" evidence="3">
    <location>
        <begin position="23"/>
        <end position="1805"/>
    </location>
</feature>
<evidence type="ECO:0000313" key="6">
    <source>
        <dbReference type="Proteomes" id="UP000289775"/>
    </source>
</evidence>
<dbReference type="InterPro" id="IPR003961">
    <property type="entry name" value="FN3_dom"/>
</dbReference>
<name>A0A444W632_9FLAO</name>
<comment type="caution">
    <text evidence="5">The sequence shown here is derived from an EMBL/GenBank/DDBJ whole genome shotgun (WGS) entry which is preliminary data.</text>
</comment>
<dbReference type="InterPro" id="IPR056600">
    <property type="entry name" value="GBD_T9SS_assoc"/>
</dbReference>
<reference evidence="5 6" key="1">
    <citation type="submission" date="2014-12" db="EMBL/GenBank/DDBJ databases">
        <title>Genome sequence of Flavobacterium beibuense RSKm HC5.</title>
        <authorList>
            <person name="Kim J.F."/>
            <person name="Song J.Y."/>
            <person name="Kwak M.-J."/>
            <person name="Lee S.-W."/>
        </authorList>
    </citation>
    <scope>NUCLEOTIDE SEQUENCE [LARGE SCALE GENOMIC DNA]</scope>
    <source>
        <strain evidence="5 6">RSKm HC5</strain>
    </source>
</reference>
<feature type="signal peptide" evidence="3">
    <location>
        <begin position="1"/>
        <end position="22"/>
    </location>
</feature>
<dbReference type="InterPro" id="IPR036116">
    <property type="entry name" value="FN3_sf"/>
</dbReference>
<evidence type="ECO:0000256" key="3">
    <source>
        <dbReference type="SAM" id="SignalP"/>
    </source>
</evidence>
<sequence length="1805" mass="195374">MKRITLLLFMLFSALCGYSQLAQEGFEGTWPPTGWGIYNNGSGNLKFWTQTPGGTALPFPAHEGTYSAMVDKENVPDTNPVPQDWLVTPSFTVPANPQLRFFSRLGIPGDDGSLYRIMVTTDPDASNLAAYTQVMEWEEDEINPVQTEYTEILLPLDGLTPGTTVRLAFVLVGDDGDRWLIDNVSVSEQCMIPENLLAENPTLNSAHLTWDAGSATQWEVEVLPISEPSTGSGVTVTGTAEYDPVLLEDTQYKFFVKAVCEEGVNESEWAGPFYFNTPGLGDTCNAPLEIASLPFSTTDNTSNYGNDYSGNPGLTCVEWDWQEYLNGDDVVYSYTATADGTISVEFYDAVSDAAIFIYDSCDDIGVNCLDGGVFPWDETPVEIPLFPVTAGTTYYFVVSSWGPFPQVTPYTLVIQEVHCEKPVGLPTTSIGLTTADLSWTNPSGATSWEYVVQAPGSGVPTGAGETADSNTNFTVDDLTQSTPYEYYVRADCGDGTFSAWAGPYYFNTMVCEVADQCTLTFTLTSQWGGFDDNTMNVSQNGVVLAVLGPDFTWEDGTGPIEIEVQVCNGIPVDLFWNAGGWGNQVGVSITNSFNQVMYEKPIGTGSSGTLLYSGMVDCDNPLCIPPTSLTTSNETMTTADLSWLGTDPGQWEYYIVEAGEPAPTDATDGEPTDTNPVTADGLEPATNYEYYVRYVCSDTENSAWAGPYAFNTEVCDESEKCLFTFEMTSENGWGWEDNTMIISQGGVPVATLDPDFWGYSGTVQIPLCPDVDIEVFWNVGGWTPDDKGLVIYSPFAEDVYTMLPGTQTQGTVVIAGPVTCDPPPCPKPQNLTATDLQLNSALLGWDEMGSADTWEIWVLPYGSPAPTEPGEVTNDNPYLADELTSGTPYVFYVRANCGEEDGYSTWSGPFVFTTAISNDFCDGAVPVPVNPGIDCDEIISGTLTGATSSGQMASCNWQAPTYDVWYSFVATEATHSISLTNMNGGSYNLTVYEGEDCTSLTDVYCDWNTAATVSGLTPGETYYIQVFTDWLDNPSAPTSFDLCVVTPASITADNTTYSVEELVTEILITSECATVNNITWSTGISNDWGGQNGIAMFEKGLSAFPLNKGIILSTGDAMKSPGPNTGFLGDGFWPGDTDLFNYITESGIDPDLWSYNDATVLEFDFVPLTNHISFPFVFASEEYGTFQCNFSDAFAFFLTDMDAETPVTENLAVIPGTDIPVSVVTIRNELYNSSCGSANEAYFDAYYEQGDMAAAINYNGNTVQMAAQADVIMGHTYHIKLVIADRNDSSYDSAVFIGPFDIGQINLGDDLIVENGTALCEGGEYVLDSNINAEDYDIIWTYTDEDGVATELEDTGSTIVVTQPGTYTISATYLASTCIGNDSVVIEYFPSVNDAVDLFACDSSGFDTFDLSQNDAVILAGFNAADYEVTYYPTEEDAMAETNAVDMMFTNTVQFGQPLFARVEGLVTGCVAVKPFNVVVEDNPPTFTVTESFSICEGAAGTITVTPIDFDPADVEFSWTLDGAGLPDSGISITATEGGIYEVTVNNNGCVNTEAIEVIVVPMPVADVIEDFTSCGAYTLPALSDNNAYYTGPGATGEMLAAGTEIAIGQTIYIYADAAADFGDCSDESSFTVTVVPAPEFEVTGDCINNEFLLQVNFLDGMYNEDNVTFEWTDANGATVSSDPSVVATMAGVYQVTVIPSGYEESCPFLGEFEVENPNCLIPRGISPNGDDMNDAFDLTGFNVSKLSIFNRYGQEVYSRTDYTNEWYGLDKHGKELPTGTYFYSMERANGDNRTGWVYINREVD</sequence>
<dbReference type="OrthoDB" id="608579at2"/>
<dbReference type="RefSeq" id="WP_129752251.1">
    <property type="nucleotide sequence ID" value="NZ_JUIW01000012.1"/>
</dbReference>
<keyword evidence="1" id="KW-0677">Repeat</keyword>
<dbReference type="InterPro" id="IPR013783">
    <property type="entry name" value="Ig-like_fold"/>
</dbReference>
<dbReference type="NCBIfam" id="NF038128">
    <property type="entry name" value="choice_anch_J"/>
    <property type="match status" value="1"/>
</dbReference>
<dbReference type="Pfam" id="PF00041">
    <property type="entry name" value="fn3"/>
    <property type="match status" value="1"/>
</dbReference>
<dbReference type="NCBIfam" id="TIGR04131">
    <property type="entry name" value="Bac_Flav_CTERM"/>
    <property type="match status" value="1"/>
</dbReference>
<dbReference type="Pfam" id="PF13585">
    <property type="entry name" value="CHU_C"/>
    <property type="match status" value="1"/>
</dbReference>
<dbReference type="InterPro" id="IPR026341">
    <property type="entry name" value="T9SS_type_B"/>
</dbReference>
<evidence type="ECO:0000256" key="2">
    <source>
        <dbReference type="SAM" id="MobiDB-lite"/>
    </source>
</evidence>
<feature type="domain" description="Fibronectin type-III" evidence="4">
    <location>
        <begin position="421"/>
        <end position="511"/>
    </location>
</feature>
<protein>
    <submittedName>
        <fullName evidence="5">Putative adhesin</fullName>
    </submittedName>
</protein>
<feature type="domain" description="Fibronectin type-III" evidence="4">
    <location>
        <begin position="827"/>
        <end position="917"/>
    </location>
</feature>
<accession>A0A444W632</accession>
<proteinExistence type="predicted"/>
<dbReference type="Pfam" id="PF23759">
    <property type="entry name" value="GBD_T9SS_assoc"/>
    <property type="match status" value="2"/>
</dbReference>
<dbReference type="EMBL" id="JUIW01000012">
    <property type="protein sequence ID" value="RYJ41138.1"/>
    <property type="molecule type" value="Genomic_DNA"/>
</dbReference>
<dbReference type="SMART" id="SM00060">
    <property type="entry name" value="FN3"/>
    <property type="match status" value="5"/>
</dbReference>
<organism evidence="5 6">
    <name type="scientific">Flavobacterium beibuense</name>
    <dbReference type="NCBI Taxonomy" id="657326"/>
    <lineage>
        <taxon>Bacteria</taxon>
        <taxon>Pseudomonadati</taxon>
        <taxon>Bacteroidota</taxon>
        <taxon>Flavobacteriia</taxon>
        <taxon>Flavobacteriales</taxon>
        <taxon>Flavobacteriaceae</taxon>
        <taxon>Flavobacterium</taxon>
    </lineage>
</organism>
<evidence type="ECO:0000259" key="4">
    <source>
        <dbReference type="PROSITE" id="PS50853"/>
    </source>
</evidence>
<dbReference type="PROSITE" id="PS50853">
    <property type="entry name" value="FN3"/>
    <property type="match status" value="4"/>
</dbReference>
<dbReference type="Proteomes" id="UP000289775">
    <property type="component" value="Unassembled WGS sequence"/>
</dbReference>
<dbReference type="PANTHER" id="PTHR46708:SF2">
    <property type="entry name" value="FIBRONECTIN TYPE-III DOMAIN-CONTAINING PROTEIN"/>
    <property type="match status" value="1"/>
</dbReference>
<keyword evidence="6" id="KW-1185">Reference proteome</keyword>
<dbReference type="Gene3D" id="2.60.120.200">
    <property type="match status" value="1"/>
</dbReference>
<gene>
    <name evidence="5" type="ORF">NU09_3172</name>
</gene>
<feature type="domain" description="Fibronectin type-III" evidence="4">
    <location>
        <begin position="192"/>
        <end position="280"/>
    </location>
</feature>
<evidence type="ECO:0000313" key="5">
    <source>
        <dbReference type="EMBL" id="RYJ41138.1"/>
    </source>
</evidence>
<feature type="region of interest" description="Disordered" evidence="2">
    <location>
        <begin position="661"/>
        <end position="680"/>
    </location>
</feature>
<dbReference type="SUPFAM" id="SSF49265">
    <property type="entry name" value="Fibronectin type III"/>
    <property type="match status" value="4"/>
</dbReference>
<feature type="domain" description="Fibronectin type-III" evidence="4">
    <location>
        <begin position="625"/>
        <end position="715"/>
    </location>
</feature>
<dbReference type="CDD" id="cd00063">
    <property type="entry name" value="FN3"/>
    <property type="match status" value="4"/>
</dbReference>
<dbReference type="PANTHER" id="PTHR46708">
    <property type="entry name" value="TENASCIN"/>
    <property type="match status" value="1"/>
</dbReference>
<dbReference type="NCBIfam" id="NF038133">
    <property type="entry name" value="choice_anch_L"/>
    <property type="match status" value="1"/>
</dbReference>
<dbReference type="InterPro" id="IPR050991">
    <property type="entry name" value="ECM_Regulatory_Proteins"/>
</dbReference>
<dbReference type="Gene3D" id="2.60.40.10">
    <property type="entry name" value="Immunoglobulins"/>
    <property type="match status" value="4"/>
</dbReference>